<reference evidence="2" key="1">
    <citation type="submission" date="2015-05" db="EMBL/GenBank/DDBJ databases">
        <title>Draft genome sequencing of a biphenyl-degrading bacterium, Pseudomonas balearica KF707 (=NBRC110670).</title>
        <authorList>
            <person name="Kimura N."/>
            <person name="Hirose J."/>
            <person name="Watanabe T."/>
            <person name="Suenaga H."/>
            <person name="Fujihara H."/>
            <person name="Noguchi M."/>
            <person name="Hashimoto M."/>
            <person name="Shimodaira J."/>
            <person name="Tsuchikane K."/>
            <person name="Hosoyama A."/>
            <person name="Yamazoe A."/>
            <person name="Fujita N."/>
            <person name="Furukawa K."/>
        </authorList>
    </citation>
    <scope>NUCLEOTIDE SEQUENCE [LARGE SCALE GENOMIC DNA]</scope>
    <source>
        <strain evidence="2">DSM 10086 / NBRC 110670 / KF707</strain>
    </source>
</reference>
<accession>A0AAD1BTQ5</accession>
<proteinExistence type="predicted"/>
<evidence type="ECO:0000313" key="1">
    <source>
        <dbReference type="EMBL" id="BAU71869.1"/>
    </source>
</evidence>
<dbReference type="EMBL" id="AP014862">
    <property type="protein sequence ID" value="BAU71869.1"/>
    <property type="molecule type" value="Genomic_DNA"/>
</dbReference>
<dbReference type="Pfam" id="PF12893">
    <property type="entry name" value="Lumazine_bd_2"/>
    <property type="match status" value="1"/>
</dbReference>
<name>A0AAD1BTQ5_METFU</name>
<evidence type="ECO:0000313" key="2">
    <source>
        <dbReference type="Proteomes" id="UP000218554"/>
    </source>
</evidence>
<sequence>MNAENAAHNAIRQLVRDYVEGMVRADESLLRLAFHPNARIIGRFQALPEWLTLDDFVDAIRDRGPVLAPEQSPFWQIVSQDVTDETAMVKVLDDYAGLRFTDYLSLMVLDGRWRIVNKLFHCHS</sequence>
<dbReference type="Gene3D" id="3.10.450.50">
    <property type="match status" value="1"/>
</dbReference>
<dbReference type="AlphaFoldDB" id="A0AAD1BTQ5"/>
<dbReference type="InterPro" id="IPR039437">
    <property type="entry name" value="FrzH/put_lumazine-bd"/>
</dbReference>
<dbReference type="SUPFAM" id="SSF54427">
    <property type="entry name" value="NTF2-like"/>
    <property type="match status" value="1"/>
</dbReference>
<gene>
    <name evidence="1" type="ORF">KF707C_1810</name>
</gene>
<dbReference type="RefSeq" id="WP_003455821.1">
    <property type="nucleotide sequence ID" value="NZ_AJMR01000224.1"/>
</dbReference>
<protein>
    <recommendedName>
        <fullName evidence="3">Lumazine-binding protein</fullName>
    </recommendedName>
</protein>
<reference evidence="1 2" key="2">
    <citation type="journal article" date="2017" name="Int. J. Syst. Evol. Microbiol.">
        <title>Pseudomonas furukawaii sp. nov., a polychlorinated biphenyl-degrading bacterium isolated from biphenyl-contaminated soil in Japan.</title>
        <authorList>
            <person name="Kimura N."/>
            <person name="Watanabe T."/>
            <person name="Suenaga H."/>
            <person name="Fujihara H."/>
            <person name="Futagami T."/>
            <person name="Goto M."/>
            <person name="Hanada S."/>
            <person name="Hirose J."/>
        </authorList>
    </citation>
    <scope>NUCLEOTIDE SEQUENCE [LARGE SCALE GENOMIC DNA]</scope>
    <source>
        <strain evidence="2">DSM 10086 / NBRC 110670 / KF707</strain>
    </source>
</reference>
<keyword evidence="2" id="KW-1185">Reference proteome</keyword>
<dbReference type="KEGG" id="pfuw:KF707C_1810"/>
<organism evidence="1 2">
    <name type="scientific">Metapseudomonas furukawaii</name>
    <name type="common">Pseudomonas furukawaii</name>
    <dbReference type="NCBI Taxonomy" id="1149133"/>
    <lineage>
        <taxon>Bacteria</taxon>
        <taxon>Pseudomonadati</taxon>
        <taxon>Pseudomonadota</taxon>
        <taxon>Gammaproteobacteria</taxon>
        <taxon>Pseudomonadales</taxon>
        <taxon>Pseudomonadaceae</taxon>
        <taxon>Metapseudomonas</taxon>
    </lineage>
</organism>
<dbReference type="InterPro" id="IPR032710">
    <property type="entry name" value="NTF2-like_dom_sf"/>
</dbReference>
<dbReference type="Proteomes" id="UP000218554">
    <property type="component" value="Chromosome"/>
</dbReference>
<evidence type="ECO:0008006" key="3">
    <source>
        <dbReference type="Google" id="ProtNLM"/>
    </source>
</evidence>